<feature type="transmembrane region" description="Helical" evidence="1">
    <location>
        <begin position="20"/>
        <end position="40"/>
    </location>
</feature>
<dbReference type="Proteomes" id="UP000611762">
    <property type="component" value="Unassembled WGS sequence"/>
</dbReference>
<organism evidence="2 3">
    <name type="scientific">Congzhengia minquanensis</name>
    <dbReference type="NCBI Taxonomy" id="2763657"/>
    <lineage>
        <taxon>Bacteria</taxon>
        <taxon>Bacillati</taxon>
        <taxon>Bacillota</taxon>
        <taxon>Clostridia</taxon>
        <taxon>Eubacteriales</taxon>
        <taxon>Oscillospiraceae</taxon>
        <taxon>Congzhengia</taxon>
    </lineage>
</organism>
<feature type="transmembrane region" description="Helical" evidence="1">
    <location>
        <begin position="101"/>
        <end position="134"/>
    </location>
</feature>
<dbReference type="EMBL" id="JACRSU010000001">
    <property type="protein sequence ID" value="MBC8539953.1"/>
    <property type="molecule type" value="Genomic_DNA"/>
</dbReference>
<keyword evidence="1" id="KW-1133">Transmembrane helix</keyword>
<gene>
    <name evidence="2" type="ORF">H8698_03045</name>
</gene>
<accession>A0A926DKZ0</accession>
<evidence type="ECO:0000256" key="1">
    <source>
        <dbReference type="SAM" id="Phobius"/>
    </source>
</evidence>
<reference evidence="2" key="1">
    <citation type="submission" date="2020-08" db="EMBL/GenBank/DDBJ databases">
        <title>Genome public.</title>
        <authorList>
            <person name="Liu C."/>
            <person name="Sun Q."/>
        </authorList>
    </citation>
    <scope>NUCLEOTIDE SEQUENCE</scope>
    <source>
        <strain evidence="2">H8</strain>
    </source>
</reference>
<dbReference type="AlphaFoldDB" id="A0A926DKZ0"/>
<name>A0A926DKZ0_9FIRM</name>
<keyword evidence="1" id="KW-0472">Membrane</keyword>
<protein>
    <submittedName>
        <fullName evidence="2">DUF4956 domain-containing protein</fullName>
    </submittedName>
</protein>
<feature type="transmembrane region" description="Helical" evidence="1">
    <location>
        <begin position="52"/>
        <end position="71"/>
    </location>
</feature>
<evidence type="ECO:0000313" key="3">
    <source>
        <dbReference type="Proteomes" id="UP000611762"/>
    </source>
</evidence>
<keyword evidence="3" id="KW-1185">Reference proteome</keyword>
<sequence length="228" mass="24722">MNDFLTSLTAGSGETLTATAVLLALLVSGLSGFMIGFTYLKTNDSENVQRNFVLTLFMLPVIMSVIILFVGSNVARAFSLAGTVSIIRFRSAPGDPKDIGYIFFSVAAGLACGIGFYFYGLAFVVILCIIMAILEKSKFGRPRARARMLKITIPEDLNYTGAFADVFEAYTKRISLNAVKTADLGSVFVLTYHIVMAEGADEKELIDQLRCRNGNLTISISEIPAIAK</sequence>
<evidence type="ECO:0000313" key="2">
    <source>
        <dbReference type="EMBL" id="MBC8539953.1"/>
    </source>
</evidence>
<dbReference type="RefSeq" id="WP_249311118.1">
    <property type="nucleotide sequence ID" value="NZ_JACRSU010000001.1"/>
</dbReference>
<comment type="caution">
    <text evidence="2">The sequence shown here is derived from an EMBL/GenBank/DDBJ whole genome shotgun (WGS) entry which is preliminary data.</text>
</comment>
<dbReference type="InterPro" id="IPR032531">
    <property type="entry name" value="DUF4956"/>
</dbReference>
<dbReference type="Pfam" id="PF16316">
    <property type="entry name" value="DUF4956"/>
    <property type="match status" value="1"/>
</dbReference>
<keyword evidence="1" id="KW-0812">Transmembrane</keyword>
<proteinExistence type="predicted"/>